<sequence length="360" mass="39048">MTSGLETSTRVGGCEGVPRNTASCSTSGIGCATTLAEKVIPEFHGFKNDRTTSVSTVNSVAIQHSWTDHMKKSFGEGRLQEAAEAWHRLKASAYATCCDIKRTCLAARQYVVDGLCDLTHAAILSAQSFQDDLETFLLPQLDGAAVHHCDGQAVLLQDTTGRRLDSHSQQKPTDLPTSAAPNIQYQTRPLPTVEVRADGIGMLMALVDRRVQRTALLRRHAPASLQPWTEQLLSGLGGSARPIGALDVLLHTEAGTKFLAAVPVFQELTTFLSGEAQLTMDGGGVHLRSLITGTPSPEDSQGESTTRSTLGHRRRHEVAGDCSAERALLCWPQGSFVRRPNVLDRVRGQGRRNAIMFWLE</sequence>
<name>A0ACB7S070_HYAAI</name>
<reference evidence="1" key="1">
    <citation type="submission" date="2020-05" db="EMBL/GenBank/DDBJ databases">
        <title>Large-scale comparative analyses of tick genomes elucidate their genetic diversity and vector capacities.</title>
        <authorList>
            <person name="Jia N."/>
            <person name="Wang J."/>
            <person name="Shi W."/>
            <person name="Du L."/>
            <person name="Sun Y."/>
            <person name="Zhan W."/>
            <person name="Jiang J."/>
            <person name="Wang Q."/>
            <person name="Zhang B."/>
            <person name="Ji P."/>
            <person name="Sakyi L.B."/>
            <person name="Cui X."/>
            <person name="Yuan T."/>
            <person name="Jiang B."/>
            <person name="Yang W."/>
            <person name="Lam T.T.-Y."/>
            <person name="Chang Q."/>
            <person name="Ding S."/>
            <person name="Wang X."/>
            <person name="Zhu J."/>
            <person name="Ruan X."/>
            <person name="Zhao L."/>
            <person name="Wei J."/>
            <person name="Que T."/>
            <person name="Du C."/>
            <person name="Cheng J."/>
            <person name="Dai P."/>
            <person name="Han X."/>
            <person name="Huang E."/>
            <person name="Gao Y."/>
            <person name="Liu J."/>
            <person name="Shao H."/>
            <person name="Ye R."/>
            <person name="Li L."/>
            <person name="Wei W."/>
            <person name="Wang X."/>
            <person name="Wang C."/>
            <person name="Yang T."/>
            <person name="Huo Q."/>
            <person name="Li W."/>
            <person name="Guo W."/>
            <person name="Chen H."/>
            <person name="Zhou L."/>
            <person name="Ni X."/>
            <person name="Tian J."/>
            <person name="Zhou Y."/>
            <person name="Sheng Y."/>
            <person name="Liu T."/>
            <person name="Pan Y."/>
            <person name="Xia L."/>
            <person name="Li J."/>
            <person name="Zhao F."/>
            <person name="Cao W."/>
        </authorList>
    </citation>
    <scope>NUCLEOTIDE SEQUENCE</scope>
    <source>
        <strain evidence="1">Hyas-2018</strain>
    </source>
</reference>
<organism evidence="1 2">
    <name type="scientific">Hyalomma asiaticum</name>
    <name type="common">Tick</name>
    <dbReference type="NCBI Taxonomy" id="266040"/>
    <lineage>
        <taxon>Eukaryota</taxon>
        <taxon>Metazoa</taxon>
        <taxon>Ecdysozoa</taxon>
        <taxon>Arthropoda</taxon>
        <taxon>Chelicerata</taxon>
        <taxon>Arachnida</taxon>
        <taxon>Acari</taxon>
        <taxon>Parasitiformes</taxon>
        <taxon>Ixodida</taxon>
        <taxon>Ixodoidea</taxon>
        <taxon>Ixodidae</taxon>
        <taxon>Hyalomminae</taxon>
        <taxon>Hyalomma</taxon>
    </lineage>
</organism>
<keyword evidence="2" id="KW-1185">Reference proteome</keyword>
<evidence type="ECO:0000313" key="2">
    <source>
        <dbReference type="Proteomes" id="UP000821845"/>
    </source>
</evidence>
<proteinExistence type="predicted"/>
<dbReference type="Proteomes" id="UP000821845">
    <property type="component" value="Chromosome 7"/>
</dbReference>
<protein>
    <submittedName>
        <fullName evidence="1">Uncharacterized protein</fullName>
    </submittedName>
</protein>
<gene>
    <name evidence="1" type="ORF">HPB50_015543</name>
</gene>
<comment type="caution">
    <text evidence="1">The sequence shown here is derived from an EMBL/GenBank/DDBJ whole genome shotgun (WGS) entry which is preliminary data.</text>
</comment>
<evidence type="ECO:0000313" key="1">
    <source>
        <dbReference type="EMBL" id="KAH6926169.1"/>
    </source>
</evidence>
<dbReference type="EMBL" id="CM023487">
    <property type="protein sequence ID" value="KAH6926169.1"/>
    <property type="molecule type" value="Genomic_DNA"/>
</dbReference>
<accession>A0ACB7S070</accession>